<evidence type="ECO:0000313" key="14">
    <source>
        <dbReference type="EMBL" id="OGM27147.1"/>
    </source>
</evidence>
<evidence type="ECO:0000256" key="11">
    <source>
        <dbReference type="SAM" id="Phobius"/>
    </source>
</evidence>
<feature type="domain" description="ABC3 transporter permease C-terminal" evidence="12">
    <location>
        <begin position="179"/>
        <end position="303"/>
    </location>
</feature>
<evidence type="ECO:0000256" key="10">
    <source>
        <dbReference type="PIRNR" id="PIRNR003097"/>
    </source>
</evidence>
<reference evidence="14 15" key="1">
    <citation type="journal article" date="2016" name="Nat. Commun.">
        <title>Thousands of microbial genomes shed light on interconnected biogeochemical processes in an aquifer system.</title>
        <authorList>
            <person name="Anantharaman K."/>
            <person name="Brown C.T."/>
            <person name="Hug L.A."/>
            <person name="Sharon I."/>
            <person name="Castelle C.J."/>
            <person name="Probst A.J."/>
            <person name="Thomas B.C."/>
            <person name="Singh A."/>
            <person name="Wilkins M.J."/>
            <person name="Karaoz U."/>
            <person name="Brodie E.L."/>
            <person name="Williams K.H."/>
            <person name="Hubbard S.S."/>
            <person name="Banfield J.F."/>
        </authorList>
    </citation>
    <scope>NUCLEOTIDE SEQUENCE [LARGE SCALE GENOMIC DNA]</scope>
</reference>
<evidence type="ECO:0000259" key="12">
    <source>
        <dbReference type="Pfam" id="PF02687"/>
    </source>
</evidence>
<keyword evidence="9 10" id="KW-0131">Cell cycle</keyword>
<keyword evidence="5 10" id="KW-0132">Cell division</keyword>
<dbReference type="PANTHER" id="PTHR47755:SF1">
    <property type="entry name" value="CELL DIVISION PROTEIN FTSX"/>
    <property type="match status" value="1"/>
</dbReference>
<evidence type="ECO:0000256" key="2">
    <source>
        <dbReference type="ARBA" id="ARBA00007379"/>
    </source>
</evidence>
<dbReference type="InterPro" id="IPR003838">
    <property type="entry name" value="ABC3_permease_C"/>
</dbReference>
<dbReference type="GO" id="GO:0051301">
    <property type="term" value="P:cell division"/>
    <property type="evidence" value="ECO:0007669"/>
    <property type="project" value="UniProtKB-KW"/>
</dbReference>
<evidence type="ECO:0000256" key="1">
    <source>
        <dbReference type="ARBA" id="ARBA00004651"/>
    </source>
</evidence>
<comment type="caution">
    <text evidence="14">The sequence shown here is derived from an EMBL/GenBank/DDBJ whole genome shotgun (WGS) entry which is preliminary data.</text>
</comment>
<dbReference type="Pfam" id="PF18075">
    <property type="entry name" value="FtsX_ECD"/>
    <property type="match status" value="1"/>
</dbReference>
<evidence type="ECO:0000256" key="6">
    <source>
        <dbReference type="ARBA" id="ARBA00022692"/>
    </source>
</evidence>
<protein>
    <recommendedName>
        <fullName evidence="3 10">Cell division protein FtsX</fullName>
    </recommendedName>
</protein>
<name>A0A1F7YIL2_9BACT</name>
<dbReference type="EMBL" id="MGGI01000007">
    <property type="protein sequence ID" value="OGM27147.1"/>
    <property type="molecule type" value="Genomic_DNA"/>
</dbReference>
<dbReference type="PIRSF" id="PIRSF003097">
    <property type="entry name" value="FtsX"/>
    <property type="match status" value="1"/>
</dbReference>
<dbReference type="InterPro" id="IPR040690">
    <property type="entry name" value="FtsX_ECD"/>
</dbReference>
<organism evidence="14 15">
    <name type="scientific">Candidatus Woesebacteria bacterium RIFCSPHIGHO2_01_FULL_39_28</name>
    <dbReference type="NCBI Taxonomy" id="1802496"/>
    <lineage>
        <taxon>Bacteria</taxon>
        <taxon>Candidatus Woeseibacteriota</taxon>
    </lineage>
</organism>
<gene>
    <name evidence="14" type="ORF">A2627_05930</name>
</gene>
<keyword evidence="8 10" id="KW-0472">Membrane</keyword>
<evidence type="ECO:0000256" key="3">
    <source>
        <dbReference type="ARBA" id="ARBA00021907"/>
    </source>
</evidence>
<evidence type="ECO:0000256" key="8">
    <source>
        <dbReference type="ARBA" id="ARBA00023136"/>
    </source>
</evidence>
<feature type="transmembrane region" description="Helical" evidence="11">
    <location>
        <begin position="271"/>
        <end position="298"/>
    </location>
</feature>
<evidence type="ECO:0000259" key="13">
    <source>
        <dbReference type="Pfam" id="PF18075"/>
    </source>
</evidence>
<evidence type="ECO:0000256" key="9">
    <source>
        <dbReference type="ARBA" id="ARBA00023306"/>
    </source>
</evidence>
<dbReference type="Gene3D" id="3.30.70.3040">
    <property type="match status" value="1"/>
</dbReference>
<dbReference type="GO" id="GO:0005886">
    <property type="term" value="C:plasma membrane"/>
    <property type="evidence" value="ECO:0007669"/>
    <property type="project" value="UniProtKB-SubCell"/>
</dbReference>
<dbReference type="Proteomes" id="UP000178851">
    <property type="component" value="Unassembled WGS sequence"/>
</dbReference>
<evidence type="ECO:0000256" key="5">
    <source>
        <dbReference type="ARBA" id="ARBA00022618"/>
    </source>
</evidence>
<accession>A0A1F7YIL2</accession>
<feature type="transmembrane region" description="Helical" evidence="11">
    <location>
        <begin position="171"/>
        <end position="196"/>
    </location>
</feature>
<keyword evidence="7 11" id="KW-1133">Transmembrane helix</keyword>
<keyword evidence="6 11" id="KW-0812">Transmembrane</keyword>
<evidence type="ECO:0000256" key="7">
    <source>
        <dbReference type="ARBA" id="ARBA00022989"/>
    </source>
</evidence>
<proteinExistence type="inferred from homology"/>
<feature type="domain" description="FtsX extracellular" evidence="13">
    <location>
        <begin position="56"/>
        <end position="147"/>
    </location>
</feature>
<sequence>MIKIHLKQAASYIRRSPFQALASISVLGLTFFVATIISILVFSSNRVLNYFETRPQIIAFIKNDADDGKINTLREKLNNDTRVKNIRIVTKAEALEIYKKATADNPLLGELVSPSIFPASIEFSVINLSLAKEVIEETKKEDIVESVGFTASLEGGSTLGDVVERLKTITFYIRAAGIGFVIFLGATSFFVLLVVISMRITTRREEVEILELMGASPGFIRTPIILEAIYYAMVGVVMGWSMAVVLILYTVPTIISYFKTIPILPTNALNFMEILMIILATELAAGILIALGGSLLALGRTAKKK</sequence>
<comment type="subcellular location">
    <subcellularLocation>
        <location evidence="1">Cell membrane</location>
        <topology evidence="1">Multi-pass membrane protein</topology>
    </subcellularLocation>
</comment>
<dbReference type="Pfam" id="PF02687">
    <property type="entry name" value="FtsX"/>
    <property type="match status" value="1"/>
</dbReference>
<feature type="transmembrane region" description="Helical" evidence="11">
    <location>
        <begin position="228"/>
        <end position="251"/>
    </location>
</feature>
<dbReference type="PANTHER" id="PTHR47755">
    <property type="entry name" value="CELL DIVISION PROTEIN FTSX"/>
    <property type="match status" value="1"/>
</dbReference>
<keyword evidence="4 10" id="KW-1003">Cell membrane</keyword>
<evidence type="ECO:0000256" key="4">
    <source>
        <dbReference type="ARBA" id="ARBA00022475"/>
    </source>
</evidence>
<evidence type="ECO:0000313" key="15">
    <source>
        <dbReference type="Proteomes" id="UP000178851"/>
    </source>
</evidence>
<dbReference type="InterPro" id="IPR004513">
    <property type="entry name" value="FtsX"/>
</dbReference>
<feature type="transmembrane region" description="Helical" evidence="11">
    <location>
        <begin position="20"/>
        <end position="42"/>
    </location>
</feature>
<comment type="similarity">
    <text evidence="2 10">Belongs to the ABC-4 integral membrane protein family. FtsX subfamily.</text>
</comment>
<dbReference type="AlphaFoldDB" id="A0A1F7YIL2"/>